<organism evidence="2 3">
    <name type="scientific">Anopheles farauti</name>
    <dbReference type="NCBI Taxonomy" id="69004"/>
    <lineage>
        <taxon>Eukaryota</taxon>
        <taxon>Metazoa</taxon>
        <taxon>Ecdysozoa</taxon>
        <taxon>Arthropoda</taxon>
        <taxon>Hexapoda</taxon>
        <taxon>Insecta</taxon>
        <taxon>Pterygota</taxon>
        <taxon>Neoptera</taxon>
        <taxon>Endopterygota</taxon>
        <taxon>Diptera</taxon>
        <taxon>Nematocera</taxon>
        <taxon>Culicoidea</taxon>
        <taxon>Culicidae</taxon>
        <taxon>Anophelinae</taxon>
        <taxon>Anopheles</taxon>
    </lineage>
</organism>
<evidence type="ECO:0000256" key="1">
    <source>
        <dbReference type="SAM" id="MobiDB-lite"/>
    </source>
</evidence>
<reference evidence="2" key="2">
    <citation type="submission" date="2020-05" db="UniProtKB">
        <authorList>
            <consortium name="EnsemblMetazoa"/>
        </authorList>
    </citation>
    <scope>IDENTIFICATION</scope>
    <source>
        <strain evidence="2">FAR1</strain>
    </source>
</reference>
<sequence>MFILRERYVEGGNMLKWVVTRGPHALPDGWKTSKDTMEGWMWNKENHPPDVQMDVANNNNVHATKPTALTGPSTPIVRNERKRTAAKLVSLESTASPASLSNTSANNTVSSFRYFLVNSHSSPLKRLNQPIGDSSSSLYAKTTPLASGSPRYAANHRRTVQQQRSRRRLSSLHIREPTEMASPSYRPADDPANDLTSDLLLPTPDRKPSTEWSPTPQWQQVWEIFATENEQYNEREIKTPETESCSVNISYSTIPNAYTSLWKEYGFWSFIRITSGAIQRMLPVASNSYLQRSITDYVSVVCSKERFYHIVDAHIRGRIRAIVLIKRARMTQACAVPTGSWVDDTGRALGIRQQHMIECAVHVALAADRGHFIDAPLMEPIVALVAVESGKQQTPTALAERKGKERFPDELMRNVLFLDFQIVQLRRKLLVLFQVQRRWLLKICKLRIQRVDIFTGHMNYGFNISKILLQLQKRIELVVRVVCFDRGHRASYVSLKDQQINR</sequence>
<reference evidence="3" key="1">
    <citation type="submission" date="2014-01" db="EMBL/GenBank/DDBJ databases">
        <title>The Genome Sequence of Anopheles farauti FAR1 (V2).</title>
        <authorList>
            <consortium name="The Broad Institute Genomics Platform"/>
            <person name="Neafsey D.E."/>
            <person name="Besansky N."/>
            <person name="Howell P."/>
            <person name="Walton C."/>
            <person name="Young S.K."/>
            <person name="Zeng Q."/>
            <person name="Gargeya S."/>
            <person name="Fitzgerald M."/>
            <person name="Haas B."/>
            <person name="Abouelleil A."/>
            <person name="Allen A.W."/>
            <person name="Alvarado L."/>
            <person name="Arachchi H.M."/>
            <person name="Berlin A.M."/>
            <person name="Chapman S.B."/>
            <person name="Gainer-Dewar J."/>
            <person name="Goldberg J."/>
            <person name="Griggs A."/>
            <person name="Gujja S."/>
            <person name="Hansen M."/>
            <person name="Howarth C."/>
            <person name="Imamovic A."/>
            <person name="Ireland A."/>
            <person name="Larimer J."/>
            <person name="McCowan C."/>
            <person name="Murphy C."/>
            <person name="Pearson M."/>
            <person name="Poon T.W."/>
            <person name="Priest M."/>
            <person name="Roberts A."/>
            <person name="Saif S."/>
            <person name="Shea T."/>
            <person name="Sisk P."/>
            <person name="Sykes S."/>
            <person name="Wortman J."/>
            <person name="Nusbaum C."/>
            <person name="Birren B."/>
        </authorList>
    </citation>
    <scope>NUCLEOTIDE SEQUENCE [LARGE SCALE GENOMIC DNA]</scope>
    <source>
        <strain evidence="3">FAR1</strain>
    </source>
</reference>
<feature type="compositionally biased region" description="Polar residues" evidence="1">
    <location>
        <begin position="131"/>
        <end position="146"/>
    </location>
</feature>
<accession>A0A182QV68</accession>
<keyword evidence="3" id="KW-1185">Reference proteome</keyword>
<evidence type="ECO:0000313" key="3">
    <source>
        <dbReference type="Proteomes" id="UP000075886"/>
    </source>
</evidence>
<feature type="compositionally biased region" description="Basic residues" evidence="1">
    <location>
        <begin position="154"/>
        <end position="170"/>
    </location>
</feature>
<dbReference type="VEuPathDB" id="VectorBase:AFAF017527"/>
<dbReference type="Proteomes" id="UP000075886">
    <property type="component" value="Unassembled WGS sequence"/>
</dbReference>
<name>A0A182QV68_9DIPT</name>
<dbReference type="EnsemblMetazoa" id="AFAF017527-RA">
    <property type="protein sequence ID" value="AFAF017527-PA"/>
    <property type="gene ID" value="AFAF017527"/>
</dbReference>
<dbReference type="AlphaFoldDB" id="A0A182QV68"/>
<dbReference type="EMBL" id="AXCN02001895">
    <property type="status" value="NOT_ANNOTATED_CDS"/>
    <property type="molecule type" value="Genomic_DNA"/>
</dbReference>
<evidence type="ECO:0000313" key="2">
    <source>
        <dbReference type="EnsemblMetazoa" id="AFAF017527-PA"/>
    </source>
</evidence>
<feature type="compositionally biased region" description="Low complexity" evidence="1">
    <location>
        <begin position="194"/>
        <end position="203"/>
    </location>
</feature>
<feature type="region of interest" description="Disordered" evidence="1">
    <location>
        <begin position="123"/>
        <end position="214"/>
    </location>
</feature>
<protein>
    <submittedName>
        <fullName evidence="2">Uncharacterized protein</fullName>
    </submittedName>
</protein>
<proteinExistence type="predicted"/>